<evidence type="ECO:0000313" key="2">
    <source>
        <dbReference type="Proteomes" id="UP000485058"/>
    </source>
</evidence>
<proteinExistence type="predicted"/>
<protein>
    <submittedName>
        <fullName evidence="1">Uncharacterized protein</fullName>
    </submittedName>
</protein>
<feature type="non-terminal residue" evidence="1">
    <location>
        <position position="1"/>
    </location>
</feature>
<organism evidence="1 2">
    <name type="scientific">Haematococcus lacustris</name>
    <name type="common">Green alga</name>
    <name type="synonym">Haematococcus pluvialis</name>
    <dbReference type="NCBI Taxonomy" id="44745"/>
    <lineage>
        <taxon>Eukaryota</taxon>
        <taxon>Viridiplantae</taxon>
        <taxon>Chlorophyta</taxon>
        <taxon>core chlorophytes</taxon>
        <taxon>Chlorophyceae</taxon>
        <taxon>CS clade</taxon>
        <taxon>Chlamydomonadales</taxon>
        <taxon>Haematococcaceae</taxon>
        <taxon>Haematococcus</taxon>
    </lineage>
</organism>
<dbReference type="Proteomes" id="UP000485058">
    <property type="component" value="Unassembled WGS sequence"/>
</dbReference>
<evidence type="ECO:0000313" key="1">
    <source>
        <dbReference type="EMBL" id="GFH17535.1"/>
    </source>
</evidence>
<keyword evidence="2" id="KW-1185">Reference proteome</keyword>
<feature type="non-terminal residue" evidence="1">
    <location>
        <position position="34"/>
    </location>
</feature>
<comment type="caution">
    <text evidence="1">The sequence shown here is derived from an EMBL/GenBank/DDBJ whole genome shotgun (WGS) entry which is preliminary data.</text>
</comment>
<dbReference type="AlphaFoldDB" id="A0A699Z7H2"/>
<reference evidence="1 2" key="1">
    <citation type="submission" date="2020-02" db="EMBL/GenBank/DDBJ databases">
        <title>Draft genome sequence of Haematococcus lacustris strain NIES-144.</title>
        <authorList>
            <person name="Morimoto D."/>
            <person name="Nakagawa S."/>
            <person name="Yoshida T."/>
            <person name="Sawayama S."/>
        </authorList>
    </citation>
    <scope>NUCLEOTIDE SEQUENCE [LARGE SCALE GENOMIC DNA]</scope>
    <source>
        <strain evidence="1 2">NIES-144</strain>
    </source>
</reference>
<accession>A0A699Z7H2</accession>
<name>A0A699Z7H2_HAELA</name>
<sequence>MNEPGQDGYMALLVDGLALRAVDTPDAGIPMVVT</sequence>
<dbReference type="EMBL" id="BLLF01001163">
    <property type="protein sequence ID" value="GFH17535.1"/>
    <property type="molecule type" value="Genomic_DNA"/>
</dbReference>
<gene>
    <name evidence="1" type="ORF">HaLaN_14195</name>
</gene>